<dbReference type="PANTHER" id="PTHR46586">
    <property type="entry name" value="ANKYRIN REPEAT-CONTAINING PROTEIN"/>
    <property type="match status" value="1"/>
</dbReference>
<dbReference type="Gene3D" id="1.25.40.20">
    <property type="entry name" value="Ankyrin repeat-containing domain"/>
    <property type="match status" value="1"/>
</dbReference>
<dbReference type="InterPro" id="IPR036770">
    <property type="entry name" value="Ankyrin_rpt-contain_sf"/>
</dbReference>
<dbReference type="SUPFAM" id="SSF48403">
    <property type="entry name" value="Ankyrin repeat"/>
    <property type="match status" value="1"/>
</dbReference>
<dbReference type="PANTHER" id="PTHR46586:SF3">
    <property type="entry name" value="ANKYRIN REPEAT-CONTAINING PROTEIN"/>
    <property type="match status" value="1"/>
</dbReference>
<protein>
    <recommendedName>
        <fullName evidence="3">Ankyrin repeat-containing domain</fullName>
    </recommendedName>
</protein>
<evidence type="ECO:0008006" key="3">
    <source>
        <dbReference type="Google" id="ProtNLM"/>
    </source>
</evidence>
<reference evidence="1" key="1">
    <citation type="submission" date="2020-03" db="EMBL/GenBank/DDBJ databases">
        <title>Hybrid Assembly of Korean Phytophthora infestans isolates.</title>
        <authorList>
            <person name="Prokchorchik M."/>
            <person name="Lee Y."/>
            <person name="Seo J."/>
            <person name="Cho J.-H."/>
            <person name="Park Y.-E."/>
            <person name="Jang D.-C."/>
            <person name="Im J.-S."/>
            <person name="Choi J.-G."/>
            <person name="Park H.-J."/>
            <person name="Lee G.-B."/>
            <person name="Lee Y.-G."/>
            <person name="Hong S.-Y."/>
            <person name="Cho K."/>
            <person name="Sohn K.H."/>
        </authorList>
    </citation>
    <scope>NUCLEOTIDE SEQUENCE</scope>
    <source>
        <strain evidence="1">KR_2_A2</strain>
    </source>
</reference>
<dbReference type="Proteomes" id="UP000704712">
    <property type="component" value="Unassembled WGS sequence"/>
</dbReference>
<name>A0A8S9V0U7_PHYIN</name>
<sequence>MKRSSGVVPAAYGARRYKRLKEAKFPHEIRALPHVIERIDLFPMSAEDAAVEAAATNQILWLQRLLPLVTDQVKDQVGCDATDIAAAHGHCEAIKLVYRWWVQPAGYSKPTQLCSRALVNAVGGGHLQTVKTLLGQWDDFFDGDRSAFENAFTVPKPCYKFDILKALDLAVKNKNTEVVRVLCDESGVRGEIMKWAAEHGYLDVLQVVYRFEEDFVEDLYRAMIIAVERGFLEIVKFLTTECGEGLIAFAADEFGFCCPVISAIEHGNIEVMEYLETQNMFLDETFVPVFCAAAAHGPLDVVRTFYEREELDDTALDGAFASAAGKSQLEILTYLQTKRKFDHVAINEALNAAANNGHLDAVKYLCGIEDYEISAAALDAAFECAAEVWHLEMVKFLDGKGKVSRASVNTAFVNAMNEPNCYRGEIDDQLEILKFLYSKGCIYTDIIQDDFVDFARSCHVDVVEFVYSKISTSISCKMVEKAFKKATCENSTEVAK</sequence>
<evidence type="ECO:0000313" key="2">
    <source>
        <dbReference type="Proteomes" id="UP000704712"/>
    </source>
</evidence>
<evidence type="ECO:0000313" key="1">
    <source>
        <dbReference type="EMBL" id="KAF4147066.1"/>
    </source>
</evidence>
<gene>
    <name evidence="1" type="ORF">GN958_ATG03695</name>
</gene>
<dbReference type="InterPro" id="IPR052050">
    <property type="entry name" value="SecEffector_AnkRepeat"/>
</dbReference>
<proteinExistence type="predicted"/>
<dbReference type="EMBL" id="JAACNO010000517">
    <property type="protein sequence ID" value="KAF4147066.1"/>
    <property type="molecule type" value="Genomic_DNA"/>
</dbReference>
<comment type="caution">
    <text evidence="1">The sequence shown here is derived from an EMBL/GenBank/DDBJ whole genome shotgun (WGS) entry which is preliminary data.</text>
</comment>
<dbReference type="AlphaFoldDB" id="A0A8S9V0U7"/>
<dbReference type="SUPFAM" id="SSF140860">
    <property type="entry name" value="Pseudo ankyrin repeat-like"/>
    <property type="match status" value="1"/>
</dbReference>
<organism evidence="1 2">
    <name type="scientific">Phytophthora infestans</name>
    <name type="common">Potato late blight agent</name>
    <name type="synonym">Botrytis infestans</name>
    <dbReference type="NCBI Taxonomy" id="4787"/>
    <lineage>
        <taxon>Eukaryota</taxon>
        <taxon>Sar</taxon>
        <taxon>Stramenopiles</taxon>
        <taxon>Oomycota</taxon>
        <taxon>Peronosporomycetes</taxon>
        <taxon>Peronosporales</taxon>
        <taxon>Peronosporaceae</taxon>
        <taxon>Phytophthora</taxon>
    </lineage>
</organism>
<accession>A0A8S9V0U7</accession>